<dbReference type="InterPro" id="IPR009056">
    <property type="entry name" value="Cyt_c-like_dom"/>
</dbReference>
<dbReference type="AlphaFoldDB" id="A0A3B0WYA4"/>
<proteinExistence type="inferred from homology"/>
<keyword evidence="4" id="KW-0408">Iron</keyword>
<feature type="non-terminal residue" evidence="7">
    <location>
        <position position="1"/>
    </location>
</feature>
<evidence type="ECO:0000259" key="6">
    <source>
        <dbReference type="PROSITE" id="PS51007"/>
    </source>
</evidence>
<dbReference type="SUPFAM" id="SSF46626">
    <property type="entry name" value="Cytochrome c"/>
    <property type="match status" value="1"/>
</dbReference>
<name>A0A3B0WYA4_9ZZZZ</name>
<dbReference type="InterPro" id="IPR036909">
    <property type="entry name" value="Cyt_c-like_dom_sf"/>
</dbReference>
<feature type="compositionally biased region" description="Low complexity" evidence="5">
    <location>
        <begin position="1"/>
        <end position="14"/>
    </location>
</feature>
<evidence type="ECO:0000256" key="3">
    <source>
        <dbReference type="ARBA" id="ARBA00022723"/>
    </source>
</evidence>
<evidence type="ECO:0000256" key="5">
    <source>
        <dbReference type="SAM" id="MobiDB-lite"/>
    </source>
</evidence>
<accession>A0A3B0WYA4</accession>
<dbReference type="Pfam" id="PF00034">
    <property type="entry name" value="Cytochrom_C"/>
    <property type="match status" value="1"/>
</dbReference>
<keyword evidence="2" id="KW-0349">Heme</keyword>
<dbReference type="PANTHER" id="PTHR12151:SF25">
    <property type="entry name" value="LINALOOL DEHYDRATASE_ISOMERASE DOMAIN-CONTAINING PROTEIN"/>
    <property type="match status" value="1"/>
</dbReference>
<comment type="similarity">
    <text evidence="1">Belongs to the SCO1/2 family.</text>
</comment>
<dbReference type="Gene3D" id="3.40.30.10">
    <property type="entry name" value="Glutaredoxin"/>
    <property type="match status" value="1"/>
</dbReference>
<dbReference type="Pfam" id="PF02630">
    <property type="entry name" value="SCO1-SenC"/>
    <property type="match status" value="1"/>
</dbReference>
<dbReference type="GO" id="GO:0020037">
    <property type="term" value="F:heme binding"/>
    <property type="evidence" value="ECO:0007669"/>
    <property type="project" value="InterPro"/>
</dbReference>
<evidence type="ECO:0000256" key="2">
    <source>
        <dbReference type="ARBA" id="ARBA00022617"/>
    </source>
</evidence>
<dbReference type="InterPro" id="IPR003782">
    <property type="entry name" value="SCO1/SenC"/>
</dbReference>
<feature type="domain" description="Cytochrome c" evidence="6">
    <location>
        <begin position="226"/>
        <end position="318"/>
    </location>
</feature>
<evidence type="ECO:0000313" key="7">
    <source>
        <dbReference type="EMBL" id="VAW57263.1"/>
    </source>
</evidence>
<keyword evidence="3" id="KW-0479">Metal-binding</keyword>
<sequence>KSTTSTQKTTPETKAAPKFKSPAEIKKSLRERRKMRSSRYGAKYFPNIELTNQDGKKFKLFDDLLKDKVVSINFIFTSCENVCPLETARLKEVYEIVKPRLGKDLFMYSITVDPARDTPEKLKAYKKKFGIGDDWDFLTGNKKDIDELRTKLGLYIKDLNETLPNGQIDHNISLVMGNTRTGKWMKRSPYEDAAVLATMFGDWLTNWRNKPVIKSVDYKTADNLATTYSDGEFLFRTRCRTCHTIGGGDGVGPDLKGIMKKREKKWLARWIKEPNVMIREKDPIALALYEKFNRINMPNLRMSNADVTNLFEYFESQDNPKPKVKKRAGIK</sequence>
<dbReference type="SUPFAM" id="SSF52833">
    <property type="entry name" value="Thioredoxin-like"/>
    <property type="match status" value="1"/>
</dbReference>
<organism evidence="7">
    <name type="scientific">hydrothermal vent metagenome</name>
    <dbReference type="NCBI Taxonomy" id="652676"/>
    <lineage>
        <taxon>unclassified sequences</taxon>
        <taxon>metagenomes</taxon>
        <taxon>ecological metagenomes</taxon>
    </lineage>
</organism>
<dbReference type="PANTHER" id="PTHR12151">
    <property type="entry name" value="ELECTRON TRANSPORT PROTIN SCO1/SENC FAMILY MEMBER"/>
    <property type="match status" value="1"/>
</dbReference>
<dbReference type="EMBL" id="UOFF01000367">
    <property type="protein sequence ID" value="VAW57263.1"/>
    <property type="molecule type" value="Genomic_DNA"/>
</dbReference>
<evidence type="ECO:0000256" key="1">
    <source>
        <dbReference type="ARBA" id="ARBA00010996"/>
    </source>
</evidence>
<dbReference type="GO" id="GO:0046872">
    <property type="term" value="F:metal ion binding"/>
    <property type="evidence" value="ECO:0007669"/>
    <property type="project" value="UniProtKB-KW"/>
</dbReference>
<gene>
    <name evidence="7" type="ORF">MNBD_GAMMA07-864</name>
</gene>
<reference evidence="7" key="1">
    <citation type="submission" date="2018-06" db="EMBL/GenBank/DDBJ databases">
        <authorList>
            <person name="Zhirakovskaya E."/>
        </authorList>
    </citation>
    <scope>NUCLEOTIDE SEQUENCE</scope>
</reference>
<dbReference type="GO" id="GO:0009055">
    <property type="term" value="F:electron transfer activity"/>
    <property type="evidence" value="ECO:0007669"/>
    <property type="project" value="InterPro"/>
</dbReference>
<dbReference type="Gene3D" id="1.10.760.10">
    <property type="entry name" value="Cytochrome c-like domain"/>
    <property type="match status" value="1"/>
</dbReference>
<evidence type="ECO:0000256" key="4">
    <source>
        <dbReference type="ARBA" id="ARBA00023004"/>
    </source>
</evidence>
<dbReference type="InterPro" id="IPR036249">
    <property type="entry name" value="Thioredoxin-like_sf"/>
</dbReference>
<protein>
    <submittedName>
        <fullName evidence="7">Cytochrome oxidase biogenesis protein Sco1/SenC/PrrC, thiol-disulfide reductase involved in Cu(I) insertion into CoxII Cu(A) center</fullName>
    </submittedName>
</protein>
<feature type="region of interest" description="Disordered" evidence="5">
    <location>
        <begin position="1"/>
        <end position="35"/>
    </location>
</feature>
<dbReference type="PROSITE" id="PS51007">
    <property type="entry name" value="CYTC"/>
    <property type="match status" value="1"/>
</dbReference>
<dbReference type="CDD" id="cd02968">
    <property type="entry name" value="SCO"/>
    <property type="match status" value="1"/>
</dbReference>